<dbReference type="SUPFAM" id="SSF46626">
    <property type="entry name" value="Cytochrome c"/>
    <property type="match status" value="1"/>
</dbReference>
<accession>A0ABU9IFV9</accession>
<evidence type="ECO:0000256" key="3">
    <source>
        <dbReference type="ARBA" id="ARBA00023004"/>
    </source>
</evidence>
<evidence type="ECO:0000256" key="1">
    <source>
        <dbReference type="ARBA" id="ARBA00022617"/>
    </source>
</evidence>
<name>A0ABU9IFV9_9SPHN</name>
<evidence type="ECO:0000256" key="4">
    <source>
        <dbReference type="PROSITE-ProRule" id="PRU00433"/>
    </source>
</evidence>
<keyword evidence="8" id="KW-1185">Reference proteome</keyword>
<dbReference type="Gene3D" id="1.10.760.10">
    <property type="entry name" value="Cytochrome c-like domain"/>
    <property type="match status" value="1"/>
</dbReference>
<gene>
    <name evidence="7" type="ORF">AAEO60_11560</name>
</gene>
<dbReference type="PROSITE" id="PS51007">
    <property type="entry name" value="CYTC"/>
    <property type="match status" value="1"/>
</dbReference>
<keyword evidence="1 4" id="KW-0349">Heme</keyword>
<feature type="signal peptide" evidence="5">
    <location>
        <begin position="1"/>
        <end position="21"/>
    </location>
</feature>
<evidence type="ECO:0000256" key="5">
    <source>
        <dbReference type="SAM" id="SignalP"/>
    </source>
</evidence>
<keyword evidence="3 4" id="KW-0408">Iron</keyword>
<sequence>MRYLAVALPFSALALTVSVSAQDEDPQVAQGRQVFEHMCAPCHGQGPGDDGSAMLPGTAALAEKYDGTRPGALELRSDLSAPVLSLFVRRGVGAMPAFRASELPDDDIAAVAAYLAANAAAAGQ</sequence>
<evidence type="ECO:0000259" key="6">
    <source>
        <dbReference type="PROSITE" id="PS51007"/>
    </source>
</evidence>
<keyword evidence="2 4" id="KW-0479">Metal-binding</keyword>
<proteinExistence type="predicted"/>
<protein>
    <submittedName>
        <fullName evidence="7">Cytochrome c</fullName>
    </submittedName>
</protein>
<reference evidence="7 8" key="1">
    <citation type="submission" date="2024-04" db="EMBL/GenBank/DDBJ databases">
        <title>Aurantiacibacter sp. DGU6 16S ribosomal RNA gene Genome sequencing and assembly.</title>
        <authorList>
            <person name="Park S."/>
        </authorList>
    </citation>
    <scope>NUCLEOTIDE SEQUENCE [LARGE SCALE GENOMIC DNA]</scope>
    <source>
        <strain evidence="7 8">DGU6</strain>
    </source>
</reference>
<dbReference type="InterPro" id="IPR009056">
    <property type="entry name" value="Cyt_c-like_dom"/>
</dbReference>
<organism evidence="7 8">
    <name type="scientific">Aurantiacibacter gilvus</name>
    <dbReference type="NCBI Taxonomy" id="3139141"/>
    <lineage>
        <taxon>Bacteria</taxon>
        <taxon>Pseudomonadati</taxon>
        <taxon>Pseudomonadota</taxon>
        <taxon>Alphaproteobacteria</taxon>
        <taxon>Sphingomonadales</taxon>
        <taxon>Erythrobacteraceae</taxon>
        <taxon>Aurantiacibacter</taxon>
    </lineage>
</organism>
<dbReference type="RefSeq" id="WP_341673867.1">
    <property type="nucleotide sequence ID" value="NZ_JBBYHV010000002.1"/>
</dbReference>
<feature type="chain" id="PRO_5045923517" evidence="5">
    <location>
        <begin position="22"/>
        <end position="124"/>
    </location>
</feature>
<dbReference type="InterPro" id="IPR036909">
    <property type="entry name" value="Cyt_c-like_dom_sf"/>
</dbReference>
<evidence type="ECO:0000256" key="2">
    <source>
        <dbReference type="ARBA" id="ARBA00022723"/>
    </source>
</evidence>
<feature type="domain" description="Cytochrome c" evidence="6">
    <location>
        <begin position="26"/>
        <end position="119"/>
    </location>
</feature>
<keyword evidence="5" id="KW-0732">Signal</keyword>
<comment type="caution">
    <text evidence="7">The sequence shown here is derived from an EMBL/GenBank/DDBJ whole genome shotgun (WGS) entry which is preliminary data.</text>
</comment>
<evidence type="ECO:0000313" key="8">
    <source>
        <dbReference type="Proteomes" id="UP001497045"/>
    </source>
</evidence>
<dbReference type="Proteomes" id="UP001497045">
    <property type="component" value="Unassembled WGS sequence"/>
</dbReference>
<dbReference type="Pfam" id="PF13442">
    <property type="entry name" value="Cytochrome_CBB3"/>
    <property type="match status" value="1"/>
</dbReference>
<dbReference type="EMBL" id="JBBYHV010000002">
    <property type="protein sequence ID" value="MEL1251309.1"/>
    <property type="molecule type" value="Genomic_DNA"/>
</dbReference>
<evidence type="ECO:0000313" key="7">
    <source>
        <dbReference type="EMBL" id="MEL1251309.1"/>
    </source>
</evidence>